<evidence type="ECO:0000313" key="4">
    <source>
        <dbReference type="EMBL" id="NLP85270.1"/>
    </source>
</evidence>
<dbReference type="PANTHER" id="PTHR43708">
    <property type="entry name" value="CONSERVED EXPRESSED OXIDOREDUCTASE (EUROFUNG)"/>
    <property type="match status" value="1"/>
</dbReference>
<dbReference type="Gene3D" id="3.40.50.720">
    <property type="entry name" value="NAD(P)-binding Rossmann-like Domain"/>
    <property type="match status" value="1"/>
</dbReference>
<dbReference type="Pfam" id="PF01408">
    <property type="entry name" value="GFO_IDH_MocA"/>
    <property type="match status" value="1"/>
</dbReference>
<dbReference type="PANTHER" id="PTHR43708:SF8">
    <property type="entry name" value="OXIDOREDUCTASE"/>
    <property type="match status" value="1"/>
</dbReference>
<keyword evidence="1" id="KW-0520">NAD</keyword>
<dbReference type="InterPro" id="IPR036291">
    <property type="entry name" value="NAD(P)-bd_dom_sf"/>
</dbReference>
<evidence type="ECO:0000259" key="3">
    <source>
        <dbReference type="Pfam" id="PF22725"/>
    </source>
</evidence>
<evidence type="ECO:0000256" key="1">
    <source>
        <dbReference type="ARBA" id="ARBA00023027"/>
    </source>
</evidence>
<organism evidence="4 5">
    <name type="scientific">Microbacterium salsuginis</name>
    <dbReference type="NCBI Taxonomy" id="2722803"/>
    <lineage>
        <taxon>Bacteria</taxon>
        <taxon>Bacillati</taxon>
        <taxon>Actinomycetota</taxon>
        <taxon>Actinomycetes</taxon>
        <taxon>Micrococcales</taxon>
        <taxon>Microbacteriaceae</taxon>
        <taxon>Microbacterium</taxon>
    </lineage>
</organism>
<dbReference type="InterPro" id="IPR051317">
    <property type="entry name" value="Gfo/Idh/MocA_oxidoreduct"/>
</dbReference>
<feature type="domain" description="GFO/IDH/MocA-like oxidoreductase" evidence="3">
    <location>
        <begin position="134"/>
        <end position="264"/>
    </location>
</feature>
<dbReference type="InterPro" id="IPR000683">
    <property type="entry name" value="Gfo/Idh/MocA-like_OxRdtase_N"/>
</dbReference>
<dbReference type="Proteomes" id="UP001429745">
    <property type="component" value="Unassembled WGS sequence"/>
</dbReference>
<protein>
    <submittedName>
        <fullName evidence="4">Gfo/Idh/MocA family oxidoreductase</fullName>
    </submittedName>
</protein>
<dbReference type="SUPFAM" id="SSF55347">
    <property type="entry name" value="Glyceraldehyde-3-phosphate dehydrogenase-like, C-terminal domain"/>
    <property type="match status" value="1"/>
</dbReference>
<dbReference type="Pfam" id="PF22725">
    <property type="entry name" value="GFO_IDH_MocA_C3"/>
    <property type="match status" value="1"/>
</dbReference>
<dbReference type="SUPFAM" id="SSF51735">
    <property type="entry name" value="NAD(P)-binding Rossmann-fold domains"/>
    <property type="match status" value="1"/>
</dbReference>
<reference evidence="4 5" key="1">
    <citation type="submission" date="2020-04" db="EMBL/GenBank/DDBJ databases">
        <title>CFH 90308 Microbacterium sp.</title>
        <authorList>
            <person name="Nie G."/>
            <person name="Ming H."/>
            <person name="Xia T."/>
        </authorList>
    </citation>
    <scope>NUCLEOTIDE SEQUENCE [LARGE SCALE GENOMIC DNA]</scope>
    <source>
        <strain evidence="4 5">CFH 90308</strain>
    </source>
</reference>
<dbReference type="RefSeq" id="WP_168913690.1">
    <property type="nucleotide sequence ID" value="NZ_JABACI010000004.1"/>
</dbReference>
<accession>A0ABX1KFX1</accession>
<evidence type="ECO:0000259" key="2">
    <source>
        <dbReference type="Pfam" id="PF01408"/>
    </source>
</evidence>
<gene>
    <name evidence="4" type="ORF">HF576_15590</name>
</gene>
<keyword evidence="5" id="KW-1185">Reference proteome</keyword>
<proteinExistence type="predicted"/>
<dbReference type="Gene3D" id="3.30.360.10">
    <property type="entry name" value="Dihydrodipicolinate Reductase, domain 2"/>
    <property type="match status" value="1"/>
</dbReference>
<dbReference type="InterPro" id="IPR055170">
    <property type="entry name" value="GFO_IDH_MocA-like_dom"/>
</dbReference>
<feature type="domain" description="Gfo/Idh/MocA-like oxidoreductase N-terminal" evidence="2">
    <location>
        <begin position="10"/>
        <end position="126"/>
    </location>
</feature>
<name>A0ABX1KFX1_9MICO</name>
<comment type="caution">
    <text evidence="4">The sequence shown here is derived from an EMBL/GenBank/DDBJ whole genome shotgun (WGS) entry which is preliminary data.</text>
</comment>
<dbReference type="EMBL" id="JABACI010000004">
    <property type="protein sequence ID" value="NLP85270.1"/>
    <property type="molecule type" value="Genomic_DNA"/>
</dbReference>
<evidence type="ECO:0000313" key="5">
    <source>
        <dbReference type="Proteomes" id="UP001429745"/>
    </source>
</evidence>
<sequence>MSPTREPDPVRVGLVGLGNSGRHYHLPLLTRDPRFRLVGVATESGAADPHPVDVRVHRGWRDLLDREPVDLLVVATPHHLHHEIAAAALDRGVNVLVEKPMTVTVREADDLMRRADRAGAVLAVHHQRRWEEDFQALLGIVRSGEIGAPWRVVATRGHQGDYVNATASRPHAGPRPLRWARERSAGGGVLRVIGPHPVDHVLRLADRSPLSVAGRVSVAAGEQVERWAGLELDFGDGLTGRVEVFRRQGVPGARFAVWGEDGMAVASDGAGVVVRRHDGVERVVSGLAKPGILGGEIYDDVYAAIRTGAGLRATAAEAREVVHVIELCERSAAEGGRPLPA</sequence>